<feature type="region of interest" description="Disordered" evidence="3">
    <location>
        <begin position="1"/>
        <end position="70"/>
    </location>
</feature>
<dbReference type="GO" id="GO:0005634">
    <property type="term" value="C:nucleus"/>
    <property type="evidence" value="ECO:0007669"/>
    <property type="project" value="UniProtKB-SubCell"/>
</dbReference>
<evidence type="ECO:0000259" key="4">
    <source>
        <dbReference type="Pfam" id="PF15612"/>
    </source>
</evidence>
<name>A0A163EFP2_DIDRA</name>
<evidence type="ECO:0000313" key="5">
    <source>
        <dbReference type="EMBL" id="KZM20162.1"/>
    </source>
</evidence>
<feature type="compositionally biased region" description="Polar residues" evidence="3">
    <location>
        <begin position="626"/>
        <end position="641"/>
    </location>
</feature>
<dbReference type="PANTHER" id="PTHR42107:SF1">
    <property type="entry name" value="WHIM1 DOMAIN-CONTAINING PROTEIN"/>
    <property type="match status" value="1"/>
</dbReference>
<proteinExistence type="predicted"/>
<reference evidence="6 7" key="1">
    <citation type="journal article" date="2016" name="Sci. Rep.">
        <title>Draft genome sequencing and secretome analysis of fungal phytopathogen Ascochyta rabiei provides insight into the necrotrophic effector repertoire.</title>
        <authorList>
            <person name="Verma S."/>
            <person name="Gazara R.K."/>
            <person name="Nizam S."/>
            <person name="Parween S."/>
            <person name="Chattopadhyay D."/>
            <person name="Verma P.K."/>
        </authorList>
    </citation>
    <scope>NUCLEOTIDE SEQUENCE [LARGE SCALE GENOMIC DNA]</scope>
    <source>
        <strain evidence="6 7">ArDII</strain>
    </source>
</reference>
<dbReference type="Proteomes" id="UP000076837">
    <property type="component" value="Unassembled WGS sequence"/>
</dbReference>
<evidence type="ECO:0000256" key="1">
    <source>
        <dbReference type="ARBA" id="ARBA00004123"/>
    </source>
</evidence>
<keyword evidence="7" id="KW-1185">Reference proteome</keyword>
<feature type="compositionally biased region" description="Basic and acidic residues" evidence="3">
    <location>
        <begin position="409"/>
        <end position="419"/>
    </location>
</feature>
<feature type="compositionally biased region" description="Polar residues" evidence="3">
    <location>
        <begin position="358"/>
        <end position="375"/>
    </location>
</feature>
<dbReference type="Pfam" id="PF15612">
    <property type="entry name" value="WHIM1"/>
    <property type="match status" value="1"/>
</dbReference>
<dbReference type="EMBL" id="JYNV01000187">
    <property type="protein sequence ID" value="KZM23673.1"/>
    <property type="molecule type" value="Genomic_DNA"/>
</dbReference>
<dbReference type="EMBL" id="JYNV01000285">
    <property type="protein sequence ID" value="KZM20162.1"/>
    <property type="molecule type" value="Genomic_DNA"/>
</dbReference>
<dbReference type="InterPro" id="IPR028942">
    <property type="entry name" value="WHIM1_dom"/>
</dbReference>
<dbReference type="STRING" id="5454.A0A163EFP2"/>
<feature type="region of interest" description="Disordered" evidence="3">
    <location>
        <begin position="589"/>
        <end position="641"/>
    </location>
</feature>
<organism evidence="6 7">
    <name type="scientific">Didymella rabiei</name>
    <name type="common">Chickpea ascochyta blight fungus</name>
    <name type="synonym">Mycosphaerella rabiei</name>
    <dbReference type="NCBI Taxonomy" id="5454"/>
    <lineage>
        <taxon>Eukaryota</taxon>
        <taxon>Fungi</taxon>
        <taxon>Dikarya</taxon>
        <taxon>Ascomycota</taxon>
        <taxon>Pezizomycotina</taxon>
        <taxon>Dothideomycetes</taxon>
        <taxon>Pleosporomycetidae</taxon>
        <taxon>Pleosporales</taxon>
        <taxon>Pleosporineae</taxon>
        <taxon>Didymellaceae</taxon>
        <taxon>Ascochyta</taxon>
    </lineage>
</organism>
<dbReference type="AlphaFoldDB" id="A0A163EFP2"/>
<feature type="compositionally biased region" description="Acidic residues" evidence="3">
    <location>
        <begin position="439"/>
        <end position="481"/>
    </location>
</feature>
<feature type="compositionally biased region" description="Acidic residues" evidence="3">
    <location>
        <begin position="341"/>
        <end position="350"/>
    </location>
</feature>
<comment type="subcellular location">
    <subcellularLocation>
        <location evidence="1">Nucleus</location>
    </subcellularLocation>
</comment>
<comment type="caution">
    <text evidence="6">The sequence shown here is derived from an EMBL/GenBank/DDBJ whole genome shotgun (WGS) entry which is preliminary data.</text>
</comment>
<keyword evidence="2" id="KW-0539">Nucleus</keyword>
<dbReference type="PANTHER" id="PTHR42107">
    <property type="entry name" value="YALI0D24453P"/>
    <property type="match status" value="1"/>
</dbReference>
<feature type="compositionally biased region" description="Pro residues" evidence="3">
    <location>
        <begin position="52"/>
        <end position="63"/>
    </location>
</feature>
<gene>
    <name evidence="6" type="ORF">ST47_g5180</name>
    <name evidence="5" type="ORF">ST47_g8695</name>
</gene>
<feature type="domain" description="WHIM1" evidence="4">
    <location>
        <begin position="156"/>
        <end position="198"/>
    </location>
</feature>
<evidence type="ECO:0000313" key="6">
    <source>
        <dbReference type="EMBL" id="KZM23673.1"/>
    </source>
</evidence>
<evidence type="ECO:0000256" key="2">
    <source>
        <dbReference type="ARBA" id="ARBA00023242"/>
    </source>
</evidence>
<sequence>MSDSDSDSALSSAPPTEDEMSVETAPVKTAKAAPSKKKKNSTILTFFNKRSPSPPPRQRPASPPHKYVPEDNPDIAFVVMFRSRFNEAFPRNAPHVGPQDVELGVAEGTPSPDVEGLLCALLGLVLNRKKPVEKGHYGRALEEAIQTQKSQWPTKWNRTNPLSGSRSFNTMTPTERITLLHTLCLWSLNQSEEVKAMIAQAYKSRTTKDKLDTNIPLSVQPWGRDGEKRRYWLVEGQNDTHFRVYREGNPHTAKATWWSVAGSIDELRVLAKALDEDDGHREAKTLSERMINAVPRFEASEVKRKRREYRVNRTAAFTRPEPGFSLYEGRTRGKRQRYTYDEGDDFDSDDAPVRRSGRQSARDSSPMHSGPTVTASGRHVRSRAAGTYGEILHSGQTTDRASPATGEYMRSDASEEPRQNRATRAGNRSGGSHLNREMDSEEDDDATSWEGGDEEEEPDQMDADGDDEDDLADQSSGEEPEPQTLVVTLHYRSKDSNTAIEPKPDPASFNGTTLQEDVPMAGADGPRQPEAPAVAAAPPSVYSAAPPLPHVIPAAITNGFSAQQPEVVLAPKVEQQQQPPVELKALPKLDGFFSAPTPPYSATQEALRQDPSPSHPTKPEAPQQPPYSTTLPVPASTPSWQ</sequence>
<accession>A0A163EFP2</accession>
<feature type="compositionally biased region" description="Low complexity" evidence="3">
    <location>
        <begin position="24"/>
        <end position="33"/>
    </location>
</feature>
<protein>
    <recommendedName>
        <fullName evidence="4">WHIM1 domain-containing protein</fullName>
    </recommendedName>
</protein>
<evidence type="ECO:0000256" key="3">
    <source>
        <dbReference type="SAM" id="MobiDB-lite"/>
    </source>
</evidence>
<feature type="region of interest" description="Disordered" evidence="3">
    <location>
        <begin position="320"/>
        <end position="535"/>
    </location>
</feature>
<evidence type="ECO:0000313" key="7">
    <source>
        <dbReference type="Proteomes" id="UP000076837"/>
    </source>
</evidence>